<name>B7QHR1_IXOSC</name>
<dbReference type="PaxDb" id="6945-B7QHR1"/>
<evidence type="ECO:0000256" key="1">
    <source>
        <dbReference type="SAM" id="Phobius"/>
    </source>
</evidence>
<accession>B7QHR1</accession>
<dbReference type="VEuPathDB" id="VectorBase:ISCW023389"/>
<feature type="transmembrane region" description="Helical" evidence="1">
    <location>
        <begin position="63"/>
        <end position="83"/>
    </location>
</feature>
<feature type="non-terminal residue" evidence="2">
    <location>
        <position position="84"/>
    </location>
</feature>
<evidence type="ECO:0000313" key="3">
    <source>
        <dbReference type="EnsemblMetazoa" id="ISCW023389-PA"/>
    </source>
</evidence>
<keyword evidence="1" id="KW-1133">Transmembrane helix</keyword>
<dbReference type="AlphaFoldDB" id="B7QHR1"/>
<proteinExistence type="predicted"/>
<keyword evidence="1" id="KW-0812">Transmembrane</keyword>
<dbReference type="Proteomes" id="UP000001555">
    <property type="component" value="Unassembled WGS sequence"/>
</dbReference>
<keyword evidence="1" id="KW-0472">Membrane</keyword>
<organism>
    <name type="scientific">Ixodes scapularis</name>
    <name type="common">Black-legged tick</name>
    <name type="synonym">Deer tick</name>
    <dbReference type="NCBI Taxonomy" id="6945"/>
    <lineage>
        <taxon>Eukaryota</taxon>
        <taxon>Metazoa</taxon>
        <taxon>Ecdysozoa</taxon>
        <taxon>Arthropoda</taxon>
        <taxon>Chelicerata</taxon>
        <taxon>Arachnida</taxon>
        <taxon>Acari</taxon>
        <taxon>Parasitiformes</taxon>
        <taxon>Ixodida</taxon>
        <taxon>Ixodoidea</taxon>
        <taxon>Ixodidae</taxon>
        <taxon>Ixodinae</taxon>
        <taxon>Ixodes</taxon>
    </lineage>
</organism>
<evidence type="ECO:0000313" key="4">
    <source>
        <dbReference type="Proteomes" id="UP000001555"/>
    </source>
</evidence>
<dbReference type="HOGENOM" id="CLU_2533949_0_0_1"/>
<dbReference type="InParanoid" id="B7QHR1"/>
<dbReference type="EMBL" id="ABJB010917547">
    <property type="status" value="NOT_ANNOTATED_CDS"/>
    <property type="molecule type" value="Genomic_DNA"/>
</dbReference>
<sequence>CLLLFRKRYTRSPPPTTSPACIAFPPMPSLSISPRSLIARLFACLLKQRDEPQNSFRSSRFTCVLRIHYVFLFFFFLPLFFLMR</sequence>
<dbReference type="EMBL" id="DS941188">
    <property type="protein sequence ID" value="EEC18383.1"/>
    <property type="molecule type" value="Genomic_DNA"/>
</dbReference>
<dbReference type="EnsemblMetazoa" id="ISCW023389-RA">
    <property type="protein sequence ID" value="ISCW023389-PA"/>
    <property type="gene ID" value="ISCW023389"/>
</dbReference>
<evidence type="ECO:0000313" key="2">
    <source>
        <dbReference type="EMBL" id="EEC18383.1"/>
    </source>
</evidence>
<protein>
    <submittedName>
        <fullName evidence="2 3">Uncharacterized protein</fullName>
    </submittedName>
</protein>
<keyword evidence="4" id="KW-1185">Reference proteome</keyword>
<gene>
    <name evidence="2" type="ORF">IscW_ISCW023389</name>
</gene>
<reference evidence="3" key="2">
    <citation type="submission" date="2020-05" db="UniProtKB">
        <authorList>
            <consortium name="EnsemblMetazoa"/>
        </authorList>
    </citation>
    <scope>IDENTIFICATION</scope>
    <source>
        <strain evidence="3">wikel</strain>
    </source>
</reference>
<feature type="non-terminal residue" evidence="2">
    <location>
        <position position="1"/>
    </location>
</feature>
<reference evidence="2 4" key="1">
    <citation type="submission" date="2008-03" db="EMBL/GenBank/DDBJ databases">
        <title>Annotation of Ixodes scapularis.</title>
        <authorList>
            <consortium name="Ixodes scapularis Genome Project Consortium"/>
            <person name="Caler E."/>
            <person name="Hannick L.I."/>
            <person name="Bidwell S."/>
            <person name="Joardar V."/>
            <person name="Thiagarajan M."/>
            <person name="Amedeo P."/>
            <person name="Galinsky K.J."/>
            <person name="Schobel S."/>
            <person name="Inman J."/>
            <person name="Hostetler J."/>
            <person name="Miller J."/>
            <person name="Hammond M."/>
            <person name="Megy K."/>
            <person name="Lawson D."/>
            <person name="Kodira C."/>
            <person name="Sutton G."/>
            <person name="Meyer J."/>
            <person name="Hill C.A."/>
            <person name="Birren B."/>
            <person name="Nene V."/>
            <person name="Collins F."/>
            <person name="Alarcon-Chaidez F."/>
            <person name="Wikel S."/>
            <person name="Strausberg R."/>
        </authorList>
    </citation>
    <scope>NUCLEOTIDE SEQUENCE [LARGE SCALE GENOMIC DNA]</scope>
    <source>
        <strain evidence="4">Wikel</strain>
        <strain evidence="2">Wikel colony</strain>
    </source>
</reference>